<comment type="caution">
    <text evidence="1">The sequence shown here is derived from an EMBL/GenBank/DDBJ whole genome shotgun (WGS) entry which is preliminary data.</text>
</comment>
<evidence type="ECO:0000313" key="1">
    <source>
        <dbReference type="EMBL" id="KRZ72537.1"/>
    </source>
</evidence>
<organism evidence="1 2">
    <name type="scientific">Trichinella papuae</name>
    <dbReference type="NCBI Taxonomy" id="268474"/>
    <lineage>
        <taxon>Eukaryota</taxon>
        <taxon>Metazoa</taxon>
        <taxon>Ecdysozoa</taxon>
        <taxon>Nematoda</taxon>
        <taxon>Enoplea</taxon>
        <taxon>Dorylaimia</taxon>
        <taxon>Trichinellida</taxon>
        <taxon>Trichinellidae</taxon>
        <taxon>Trichinella</taxon>
    </lineage>
</organism>
<protein>
    <submittedName>
        <fullName evidence="1">Uncharacterized protein</fullName>
    </submittedName>
</protein>
<keyword evidence="2" id="KW-1185">Reference proteome</keyword>
<proteinExistence type="predicted"/>
<dbReference type="AlphaFoldDB" id="A0A0V1ML56"/>
<accession>A0A0V1ML56</accession>
<dbReference type="Proteomes" id="UP000054843">
    <property type="component" value="Unassembled WGS sequence"/>
</dbReference>
<gene>
    <name evidence="1" type="ORF">T10_7699</name>
</gene>
<sequence length="72" mass="8060">MKNGKLLFSKTKSEETNNEKRAKFRICKKSIVIGISIWPSVRMLANPEAADSVKIFATDVLVLASQATYNEE</sequence>
<evidence type="ECO:0000313" key="2">
    <source>
        <dbReference type="Proteomes" id="UP000054843"/>
    </source>
</evidence>
<dbReference type="EMBL" id="JYDO01000077">
    <property type="protein sequence ID" value="KRZ72537.1"/>
    <property type="molecule type" value="Genomic_DNA"/>
</dbReference>
<reference evidence="1 2" key="1">
    <citation type="submission" date="2015-01" db="EMBL/GenBank/DDBJ databases">
        <title>Evolution of Trichinella species and genotypes.</title>
        <authorList>
            <person name="Korhonen P.K."/>
            <person name="Edoardo P."/>
            <person name="Giuseppe L.R."/>
            <person name="Gasser R.B."/>
        </authorList>
    </citation>
    <scope>NUCLEOTIDE SEQUENCE [LARGE SCALE GENOMIC DNA]</scope>
    <source>
        <strain evidence="1">ISS1980</strain>
    </source>
</reference>
<name>A0A0V1ML56_9BILA</name>